<dbReference type="RefSeq" id="WP_110450794.1">
    <property type="nucleotide sequence ID" value="NZ_CP029479.1"/>
</dbReference>
<dbReference type="AlphaFoldDB" id="A0A2Z3I397"/>
<dbReference type="PROSITE" id="PS51257">
    <property type="entry name" value="PROKAR_LIPOPROTEIN"/>
    <property type="match status" value="1"/>
</dbReference>
<dbReference type="PANTHER" id="PTHR40590:SF1">
    <property type="entry name" value="CYTOPLASMIC PROTEIN"/>
    <property type="match status" value="1"/>
</dbReference>
<accession>A0A2Z3I397</accession>
<dbReference type="CDD" id="cd14789">
    <property type="entry name" value="Tiki"/>
    <property type="match status" value="1"/>
</dbReference>
<evidence type="ECO:0000313" key="3">
    <source>
        <dbReference type="Proteomes" id="UP000247763"/>
    </source>
</evidence>
<dbReference type="EMBL" id="CP029479">
    <property type="protein sequence ID" value="AWM78228.1"/>
    <property type="molecule type" value="Genomic_DNA"/>
</dbReference>
<protein>
    <submittedName>
        <fullName evidence="2">TraB/GumN family protein</fullName>
    </submittedName>
</protein>
<keyword evidence="3" id="KW-1185">Reference proteome</keyword>
<dbReference type="Proteomes" id="UP000247763">
    <property type="component" value="Chromosome"/>
</dbReference>
<proteinExistence type="predicted"/>
<feature type="signal peptide" evidence="1">
    <location>
        <begin position="1"/>
        <end position="25"/>
    </location>
</feature>
<feature type="chain" id="PRO_5016429241" evidence="1">
    <location>
        <begin position="26"/>
        <end position="297"/>
    </location>
</feature>
<keyword evidence="1" id="KW-0732">Signal</keyword>
<evidence type="ECO:0000313" key="2">
    <source>
        <dbReference type="EMBL" id="AWM78228.1"/>
    </source>
</evidence>
<evidence type="ECO:0000256" key="1">
    <source>
        <dbReference type="SAM" id="SignalP"/>
    </source>
</evidence>
<dbReference type="KEGG" id="phb:HYN04_10965"/>
<dbReference type="InterPro" id="IPR002816">
    <property type="entry name" value="TraB/PrgY/GumN_fam"/>
</dbReference>
<dbReference type="OrthoDB" id="9806326at2"/>
<name>A0A2Z3I397_9CAUL</name>
<sequence>MFRRLAASAAALSAALGLACTPALAAPRDADPALWVVRDADTTIYLFGTVHFLPKDLSWFDEAVADAFNASDELRMELLPVDDPASLAPLIMKLAVDPQGRTMAQKLTPEDHAAYVKAMNEVGLPAGQLEPLEPWFISVQAAAVMYMKAGMDPKSGSEEVLTQAARKSGKRITAFETPEQQFSMLDSTPEAEQLRGIRDIAYRRDESLAMMTRLIDHWTRGEADETGRLMNEEMKSTPETARILLTERNARWAKDLKARMDSPGAVFVAVGAGHLTGKDSVQDLLARDGLKVERVLY</sequence>
<dbReference type="PANTHER" id="PTHR40590">
    <property type="entry name" value="CYTOPLASMIC PROTEIN-RELATED"/>
    <property type="match status" value="1"/>
</dbReference>
<organism evidence="2 3">
    <name type="scientific">Phenylobacterium parvum</name>
    <dbReference type="NCBI Taxonomy" id="2201350"/>
    <lineage>
        <taxon>Bacteria</taxon>
        <taxon>Pseudomonadati</taxon>
        <taxon>Pseudomonadota</taxon>
        <taxon>Alphaproteobacteria</taxon>
        <taxon>Caulobacterales</taxon>
        <taxon>Caulobacteraceae</taxon>
        <taxon>Phenylobacterium</taxon>
    </lineage>
</organism>
<dbReference type="InterPro" id="IPR047111">
    <property type="entry name" value="YbaP-like"/>
</dbReference>
<dbReference type="Pfam" id="PF01963">
    <property type="entry name" value="TraB_PrgY_gumN"/>
    <property type="match status" value="1"/>
</dbReference>
<gene>
    <name evidence="2" type="ORF">HYN04_10965</name>
</gene>
<reference evidence="3" key="1">
    <citation type="submission" date="2018-05" db="EMBL/GenBank/DDBJ databases">
        <title>Genome sequencing of Phenylobacterium sp. HYN0004.</title>
        <authorList>
            <person name="Yi H."/>
            <person name="Baek C."/>
        </authorList>
    </citation>
    <scope>NUCLEOTIDE SEQUENCE [LARGE SCALE GENOMIC DNA]</scope>
    <source>
        <strain evidence="3">HYN0004</strain>
    </source>
</reference>